<evidence type="ECO:0000313" key="2">
    <source>
        <dbReference type="Proteomes" id="UP000295328"/>
    </source>
</evidence>
<name>A0A4R6BK14_9STAP</name>
<comment type="caution">
    <text evidence="1">The sequence shown here is derived from an EMBL/GenBank/DDBJ whole genome shotgun (WGS) entry which is preliminary data.</text>
</comment>
<reference evidence="1 2" key="1">
    <citation type="submission" date="2019-01" db="EMBL/GenBank/DDBJ databases">
        <title>Draft genome sequences of the type strains of six Macrococcus species.</title>
        <authorList>
            <person name="Mazhar S."/>
            <person name="Altermann E."/>
            <person name="Hill C."/>
            <person name="Mcauliffe O."/>
        </authorList>
    </citation>
    <scope>NUCLEOTIDE SEQUENCE [LARGE SCALE GENOMIC DNA]</scope>
    <source>
        <strain evidence="1 2">CCM4809</strain>
    </source>
</reference>
<accession>A0A4R6BK14</accession>
<dbReference type="EMBL" id="SCWE01000002">
    <property type="protein sequence ID" value="TDM01956.1"/>
    <property type="molecule type" value="Genomic_DNA"/>
</dbReference>
<dbReference type="InterPro" id="IPR036249">
    <property type="entry name" value="Thioredoxin-like_sf"/>
</dbReference>
<keyword evidence="2" id="KW-1185">Reference proteome</keyword>
<protein>
    <submittedName>
        <fullName evidence="1">Thioredoxin</fullName>
    </submittedName>
</protein>
<dbReference type="CDD" id="cd02947">
    <property type="entry name" value="TRX_family"/>
    <property type="match status" value="1"/>
</dbReference>
<dbReference type="Gene3D" id="3.40.30.10">
    <property type="entry name" value="Glutaredoxin"/>
    <property type="match status" value="1"/>
</dbReference>
<dbReference type="Proteomes" id="UP000295328">
    <property type="component" value="Unassembled WGS sequence"/>
</dbReference>
<dbReference type="SUPFAM" id="SSF52833">
    <property type="entry name" value="Thioredoxin-like"/>
    <property type="match status" value="1"/>
</dbReference>
<sequence>MKEINSYDELVTVLNDGHKKLVYTMITGCSVCHADYPRIESLVTEHYIEGYWLLVDKIPEVAGQLSLFTSPVVILFNKDREYHRQARIIDFSDLSLRIEQLKQEY</sequence>
<gene>
    <name evidence="1" type="ORF">ERX37_07025</name>
</gene>
<dbReference type="OrthoDB" id="411356at2"/>
<evidence type="ECO:0000313" key="1">
    <source>
        <dbReference type="EMBL" id="TDM01956.1"/>
    </source>
</evidence>
<organism evidence="1 2">
    <name type="scientific">Macrococcus hajekii</name>
    <dbReference type="NCBI Taxonomy" id="198482"/>
    <lineage>
        <taxon>Bacteria</taxon>
        <taxon>Bacillati</taxon>
        <taxon>Bacillota</taxon>
        <taxon>Bacilli</taxon>
        <taxon>Bacillales</taxon>
        <taxon>Staphylococcaceae</taxon>
        <taxon>Macrococcus</taxon>
    </lineage>
</organism>
<proteinExistence type="predicted"/>
<dbReference type="RefSeq" id="WP_133429969.1">
    <property type="nucleotide sequence ID" value="NZ_BMCC01000003.1"/>
</dbReference>
<dbReference type="AlphaFoldDB" id="A0A4R6BK14"/>